<feature type="compositionally biased region" description="Basic and acidic residues" evidence="8">
    <location>
        <begin position="130"/>
        <end position="143"/>
    </location>
</feature>
<keyword evidence="10" id="KW-1185">Reference proteome</keyword>
<dbReference type="Gene3D" id="3.40.50.150">
    <property type="entry name" value="Vaccinia Virus protein VP39"/>
    <property type="match status" value="2"/>
</dbReference>
<keyword evidence="7" id="KW-0472">Membrane</keyword>
<sequence length="727" mass="81258">MAMGKYSRVDGRKSSKWCSTVTIVVFVGLCLVGVWMLMSSSGVPAANSDVSAQEPKEEKQKVVENFSKQYEDSLGDLPEDTGKEEHPESSQDESTSNVEDSQNLLENVERKNESEEDSKREAETDEDAKSEDNKSNSGDRESNSEGGESNSGDSDSNSSGEDKRMSETETSDSNSSGEDKRMSETETSTNEQQESEDSPSESTSSPDGGESKTDVDSSVEEDQSKDQASNEGFPAGAQSEILKETTADGGAWSTQAAESQSEKESQKSPLSKDQNGYKWKLCNVTAGPDYIPCLDNVQAIKKLPSTNHYEHRERHCPDEAPTCLVPLPEGYKQPVRWPRSREQSLSKIAWGNRTRVILDVGCGVASFGGYLFDRDVLAMSLAPKDEHEAQVQFALERGIPAISAVMGTKRLPFPSKVFDVVHCARCRVPWHIEGGKLLLELNRVLRPGGYFVWSATPVYQKLPEDVGIWKAMSELTKSMCWELLVVNNDKLNQVGVAIYRKPMSNQCYEKREQNEPPLCKEDDDPDAVWNVQLQACMHKVPVGASDRGKQLPKPWPLRLGKPPYWLTSSQVGVYGKAAPEDFTADYEHWQPLRDLKVWVMNVVTIDSPDTLPLIYERGLFGIYHDWCESFSTYPRSYDLVHADHVFSNLKKRCKLEAVIAEVDRILRPEGKLIVRDSVETIAEVEKMAKSLQWKIRLTYSNDNEGLLCVQKTLWRPTEAETIFSAIA</sequence>
<dbReference type="Proteomes" id="UP001188597">
    <property type="component" value="Unassembled WGS sequence"/>
</dbReference>
<evidence type="ECO:0000256" key="4">
    <source>
        <dbReference type="ARBA" id="ARBA00022968"/>
    </source>
</evidence>
<evidence type="ECO:0000256" key="6">
    <source>
        <dbReference type="ARBA" id="ARBA00037847"/>
    </source>
</evidence>
<feature type="transmembrane region" description="Helical" evidence="7">
    <location>
        <begin position="21"/>
        <end position="38"/>
    </location>
</feature>
<dbReference type="InterPro" id="IPR029063">
    <property type="entry name" value="SAM-dependent_MTases_sf"/>
</dbReference>
<evidence type="ECO:0000313" key="9">
    <source>
        <dbReference type="EMBL" id="KAK3008872.1"/>
    </source>
</evidence>
<keyword evidence="3 7" id="KW-0489">Methyltransferase</keyword>
<evidence type="ECO:0000256" key="1">
    <source>
        <dbReference type="ARBA" id="ARBA00004606"/>
    </source>
</evidence>
<dbReference type="Pfam" id="PF03141">
    <property type="entry name" value="Methyltransf_29"/>
    <property type="match status" value="2"/>
</dbReference>
<evidence type="ECO:0000313" key="10">
    <source>
        <dbReference type="Proteomes" id="UP001188597"/>
    </source>
</evidence>
<dbReference type="GO" id="GO:0005802">
    <property type="term" value="C:trans-Golgi network"/>
    <property type="evidence" value="ECO:0007669"/>
    <property type="project" value="TreeGrafter"/>
</dbReference>
<keyword evidence="4 7" id="KW-0735">Signal-anchor</keyword>
<dbReference type="FunFam" id="3.40.50.150:FF:000148">
    <property type="entry name" value="Probable methyltransferase PMT25"/>
    <property type="match status" value="1"/>
</dbReference>
<dbReference type="AlphaFoldDB" id="A0AA88VIE7"/>
<dbReference type="PANTHER" id="PTHR10108">
    <property type="entry name" value="SAM-DEPENDENT METHYLTRANSFERASE"/>
    <property type="match status" value="1"/>
</dbReference>
<accession>A0AA88VIE7</accession>
<proteinExistence type="inferred from homology"/>
<feature type="compositionally biased region" description="Basic and acidic residues" evidence="8">
    <location>
        <begin position="107"/>
        <end position="122"/>
    </location>
</feature>
<evidence type="ECO:0000256" key="7">
    <source>
        <dbReference type="RuleBase" id="RU366043"/>
    </source>
</evidence>
<keyword evidence="5 7" id="KW-0325">Glycoprotein</keyword>
<gene>
    <name evidence="9" type="ORF">RJ639_014828</name>
</gene>
<evidence type="ECO:0000256" key="8">
    <source>
        <dbReference type="SAM" id="MobiDB-lite"/>
    </source>
</evidence>
<evidence type="ECO:0000256" key="2">
    <source>
        <dbReference type="ARBA" id="ARBA00008361"/>
    </source>
</evidence>
<dbReference type="CDD" id="cd02440">
    <property type="entry name" value="AdoMet_MTases"/>
    <property type="match status" value="1"/>
</dbReference>
<evidence type="ECO:0000256" key="5">
    <source>
        <dbReference type="ARBA" id="ARBA00023180"/>
    </source>
</evidence>
<comment type="subcellular location">
    <subcellularLocation>
        <location evidence="6">Endomembrane system</location>
        <topology evidence="6">Single-pass membrane protein</topology>
    </subcellularLocation>
    <subcellularLocation>
        <location evidence="1 7">Membrane</location>
        <topology evidence="1 7">Single-pass type II membrane protein</topology>
    </subcellularLocation>
</comment>
<feature type="region of interest" description="Disordered" evidence="8">
    <location>
        <begin position="43"/>
        <end position="273"/>
    </location>
</feature>
<keyword evidence="7" id="KW-0812">Transmembrane</keyword>
<feature type="compositionally biased region" description="Basic and acidic residues" evidence="8">
    <location>
        <begin position="80"/>
        <end position="89"/>
    </location>
</feature>
<keyword evidence="7" id="KW-1133">Transmembrane helix</keyword>
<name>A0AA88VIE7_9ASTE</name>
<comment type="similarity">
    <text evidence="2 7">Belongs to the methyltransferase superfamily.</text>
</comment>
<dbReference type="GO" id="GO:0008168">
    <property type="term" value="F:methyltransferase activity"/>
    <property type="evidence" value="ECO:0007669"/>
    <property type="project" value="UniProtKB-UniRule"/>
</dbReference>
<dbReference type="GO" id="GO:0016020">
    <property type="term" value="C:membrane"/>
    <property type="evidence" value="ECO:0007669"/>
    <property type="project" value="UniProtKB-SubCell"/>
</dbReference>
<keyword evidence="7" id="KW-0808">Transferase</keyword>
<dbReference type="InterPro" id="IPR004159">
    <property type="entry name" value="Put_SAM_MeTrfase"/>
</dbReference>
<comment type="caution">
    <text evidence="9">The sequence shown here is derived from an EMBL/GenBank/DDBJ whole genome shotgun (WGS) entry which is preliminary data.</text>
</comment>
<feature type="compositionally biased region" description="Polar residues" evidence="8">
    <location>
        <begin position="92"/>
        <end position="105"/>
    </location>
</feature>
<dbReference type="GO" id="GO:0032259">
    <property type="term" value="P:methylation"/>
    <property type="evidence" value="ECO:0007669"/>
    <property type="project" value="UniProtKB-KW"/>
</dbReference>
<dbReference type="GO" id="GO:0005768">
    <property type="term" value="C:endosome"/>
    <property type="evidence" value="ECO:0007669"/>
    <property type="project" value="TreeGrafter"/>
</dbReference>
<dbReference type="EMBL" id="JAVXUP010001709">
    <property type="protein sequence ID" value="KAK3008872.1"/>
    <property type="molecule type" value="Genomic_DNA"/>
</dbReference>
<organism evidence="9 10">
    <name type="scientific">Escallonia herrerae</name>
    <dbReference type="NCBI Taxonomy" id="1293975"/>
    <lineage>
        <taxon>Eukaryota</taxon>
        <taxon>Viridiplantae</taxon>
        <taxon>Streptophyta</taxon>
        <taxon>Embryophyta</taxon>
        <taxon>Tracheophyta</taxon>
        <taxon>Spermatophyta</taxon>
        <taxon>Magnoliopsida</taxon>
        <taxon>eudicotyledons</taxon>
        <taxon>Gunneridae</taxon>
        <taxon>Pentapetalae</taxon>
        <taxon>asterids</taxon>
        <taxon>campanulids</taxon>
        <taxon>Escalloniales</taxon>
        <taxon>Escalloniaceae</taxon>
        <taxon>Escallonia</taxon>
    </lineage>
</organism>
<dbReference type="EC" id="2.1.1.-" evidence="7"/>
<feature type="compositionally biased region" description="Low complexity" evidence="8">
    <location>
        <begin position="144"/>
        <end position="159"/>
    </location>
</feature>
<dbReference type="SUPFAM" id="SSF53335">
    <property type="entry name" value="S-adenosyl-L-methionine-dependent methyltransferases"/>
    <property type="match status" value="2"/>
</dbReference>
<evidence type="ECO:0000256" key="3">
    <source>
        <dbReference type="ARBA" id="ARBA00022603"/>
    </source>
</evidence>
<protein>
    <recommendedName>
        <fullName evidence="7">Methyltransferase</fullName>
        <ecNumber evidence="7">2.1.1.-</ecNumber>
    </recommendedName>
</protein>
<reference evidence="9" key="1">
    <citation type="submission" date="2022-12" db="EMBL/GenBank/DDBJ databases">
        <title>Draft genome assemblies for two species of Escallonia (Escalloniales).</title>
        <authorList>
            <person name="Chanderbali A."/>
            <person name="Dervinis C."/>
            <person name="Anghel I."/>
            <person name="Soltis D."/>
            <person name="Soltis P."/>
            <person name="Zapata F."/>
        </authorList>
    </citation>
    <scope>NUCLEOTIDE SEQUENCE</scope>
    <source>
        <strain evidence="9">UCBG64.0493</strain>
        <tissue evidence="9">Leaf</tissue>
    </source>
</reference>
<dbReference type="PANTHER" id="PTHR10108:SF1130">
    <property type="entry name" value="METHYLTRANSFERASE PMT26-RELATED"/>
    <property type="match status" value="1"/>
</dbReference>